<evidence type="ECO:0000313" key="1">
    <source>
        <dbReference type="EMBL" id="KAA8592252.1"/>
    </source>
</evidence>
<dbReference type="EMBL" id="VOFY01000005">
    <property type="protein sequence ID" value="KAA8592252.1"/>
    <property type="molecule type" value="Genomic_DNA"/>
</dbReference>
<reference evidence="1 2" key="1">
    <citation type="submission" date="2019-08" db="EMBL/GenBank/DDBJ databases">
        <title>A chromosome-level genome assembly, high-density linkage maps, and genome scans reveal the genomic architecture of hybrid incompatibilities underlying speciation via character displacement in darters (Percidae: Etheostominae).</title>
        <authorList>
            <person name="Moran R.L."/>
            <person name="Catchen J.M."/>
            <person name="Fuller R.C."/>
        </authorList>
    </citation>
    <scope>NUCLEOTIDE SEQUENCE [LARGE SCALE GENOMIC DNA]</scope>
    <source>
        <strain evidence="1">EspeVRDwgs_2016</strain>
        <tissue evidence="1">Muscle</tissue>
    </source>
</reference>
<dbReference type="Proteomes" id="UP000327493">
    <property type="component" value="Chromosome 5"/>
</dbReference>
<organism evidence="1 2">
    <name type="scientific">Etheostoma spectabile</name>
    <name type="common">orangethroat darter</name>
    <dbReference type="NCBI Taxonomy" id="54343"/>
    <lineage>
        <taxon>Eukaryota</taxon>
        <taxon>Metazoa</taxon>
        <taxon>Chordata</taxon>
        <taxon>Craniata</taxon>
        <taxon>Vertebrata</taxon>
        <taxon>Euteleostomi</taxon>
        <taxon>Actinopterygii</taxon>
        <taxon>Neopterygii</taxon>
        <taxon>Teleostei</taxon>
        <taxon>Neoteleostei</taxon>
        <taxon>Acanthomorphata</taxon>
        <taxon>Eupercaria</taxon>
        <taxon>Perciformes</taxon>
        <taxon>Percoidei</taxon>
        <taxon>Percidae</taxon>
        <taxon>Etheostomatinae</taxon>
        <taxon>Etheostoma</taxon>
    </lineage>
</organism>
<evidence type="ECO:0000313" key="2">
    <source>
        <dbReference type="Proteomes" id="UP000327493"/>
    </source>
</evidence>
<sequence length="35" mass="3816">MTVTGMMCVGLSLPTPSPSITQVSHILSRWLRDLS</sequence>
<comment type="caution">
    <text evidence="1">The sequence shown here is derived from an EMBL/GenBank/DDBJ whole genome shotgun (WGS) entry which is preliminary data.</text>
</comment>
<name>A0A5J5DG14_9PERO</name>
<dbReference type="AlphaFoldDB" id="A0A5J5DG14"/>
<proteinExistence type="predicted"/>
<keyword evidence="2" id="KW-1185">Reference proteome</keyword>
<gene>
    <name evidence="1" type="ORF">FQN60_017707</name>
</gene>
<protein>
    <submittedName>
        <fullName evidence="1">Uncharacterized protein</fullName>
    </submittedName>
</protein>
<accession>A0A5J5DG14</accession>